<reference evidence="8 9" key="1">
    <citation type="submission" date="2018-09" db="EMBL/GenBank/DDBJ databases">
        <title>Metagenome Assembled Genomes from an Advanced Water Purification Facility.</title>
        <authorList>
            <person name="Stamps B.W."/>
            <person name="Spear J.R."/>
        </authorList>
    </citation>
    <scope>NUCLEOTIDE SEQUENCE [LARGE SCALE GENOMIC DNA]</scope>
    <source>
        <strain evidence="8">Bin_27_1</strain>
    </source>
</reference>
<feature type="domain" description="Phosphatidylglycerol lysyltransferase C-terminal" evidence="7">
    <location>
        <begin position="547"/>
        <end position="833"/>
    </location>
</feature>
<dbReference type="InterPro" id="IPR024320">
    <property type="entry name" value="LPG_synthase_C"/>
</dbReference>
<sequence length="861" mass="92272">MNTDKAKRLIETVLDQARRIRPAVVPALAVLVLALAWTAVSHLVGEVSYAEVEAALAATPDRALAIALGCTLLSFVALMVYDLGALDFIDRKVPRNVVALTSFCAYSVGNTVGFGPLTAGAIRYRFYTPYGLEPDEVARIVAFVTAAFAIGLAATAAIGLLVAADELAMLSVAPFVLQLIGGGMLAAFVALCLAAGEGRTVSLFGSPARLPSWRQMVRQLVATIVDIGASATVLWVLLPAGSIDLPAFVAIYTVAIGLGVVSHVPAGLGVFETVIVAALNGRLPIDQILSALILYRVIYHLAPLILAVLLITGLELRKAARTPLMAAALKAGHRLAPPLIGAFTLVLGAVLVFSGVTPASEEALDVLSDVMPLPLLEGAHFLGSVLGMALLIIARGLVYRLDGAWWLAVIVAPLSAILAFFKGLALGEALMLTALFAALLASRRAFSRHASLLHQAMAPGWLAAMGVLLVTAVAILLFVYKDVDYSHSLWWQFEFYSEAPRSLRALIGITLTAGLGAWWTLMKPVGVRSALPDEEALERARRIVAAQAHVDAGLVAMGDKRLLFSEDGRAFIMYAIQGRSWVALSDPVGPRETWPELVWNFAELARHAGGRAVFYQVAPESLGLYADAGLMAFKLGEEARVRLSEFDLKGGKRASLRQSLNRAERMGLSFEILAGPALDACMDELSALSGAWLAQHKAREKRFSLGAFDPAYVRRQPVALLRQEGRVVAFANVLLTDLKQEATVDMMRFSADAPNGAMEALLLHLILHFQREGYEWFLLGMAPLSGLSASAAAPIWHRVGRTVFEHGERFYNFSGLRAFKAKFLPEWQPRYLAVAGGINPMLALADITVLISGGLKGVIGK</sequence>
<feature type="transmembrane region" description="Helical" evidence="6">
    <location>
        <begin position="335"/>
        <end position="359"/>
    </location>
</feature>
<comment type="subcellular location">
    <subcellularLocation>
        <location evidence="1">Cell membrane</location>
        <topology evidence="1">Multi-pass membrane protein</topology>
    </subcellularLocation>
</comment>
<evidence type="ECO:0000313" key="9">
    <source>
        <dbReference type="Proteomes" id="UP000321192"/>
    </source>
</evidence>
<keyword evidence="4 6" id="KW-1133">Transmembrane helix</keyword>
<feature type="transmembrane region" description="Helical" evidence="6">
    <location>
        <begin position="458"/>
        <end position="480"/>
    </location>
</feature>
<dbReference type="GO" id="GO:0005886">
    <property type="term" value="C:plasma membrane"/>
    <property type="evidence" value="ECO:0007669"/>
    <property type="project" value="UniProtKB-SubCell"/>
</dbReference>
<feature type="transmembrane region" description="Helical" evidence="6">
    <location>
        <begin position="405"/>
        <end position="423"/>
    </location>
</feature>
<dbReference type="NCBIfam" id="NF033480">
    <property type="entry name" value="bifunc_MprF"/>
    <property type="match status" value="1"/>
</dbReference>
<proteinExistence type="predicted"/>
<feature type="transmembrane region" description="Helical" evidence="6">
    <location>
        <begin position="245"/>
        <end position="268"/>
    </location>
</feature>
<accession>A0A5C7T8L5</accession>
<dbReference type="SUPFAM" id="SSF55729">
    <property type="entry name" value="Acyl-CoA N-acyltransferases (Nat)"/>
    <property type="match status" value="1"/>
</dbReference>
<keyword evidence="3 6" id="KW-0812">Transmembrane</keyword>
<dbReference type="InterPro" id="IPR016181">
    <property type="entry name" value="Acyl_CoA_acyltransferase"/>
</dbReference>
<dbReference type="PANTHER" id="PTHR34697">
    <property type="entry name" value="PHOSPHATIDYLGLYCEROL LYSYLTRANSFERASE"/>
    <property type="match status" value="1"/>
</dbReference>
<organism evidence="8 9">
    <name type="scientific">Thauera aminoaromatica</name>
    <dbReference type="NCBI Taxonomy" id="164330"/>
    <lineage>
        <taxon>Bacteria</taxon>
        <taxon>Pseudomonadati</taxon>
        <taxon>Pseudomonadota</taxon>
        <taxon>Betaproteobacteria</taxon>
        <taxon>Rhodocyclales</taxon>
        <taxon>Zoogloeaceae</taxon>
        <taxon>Thauera</taxon>
    </lineage>
</organism>
<evidence type="ECO:0000256" key="2">
    <source>
        <dbReference type="ARBA" id="ARBA00022475"/>
    </source>
</evidence>
<dbReference type="AlphaFoldDB" id="A0A5C7T8L5"/>
<keyword evidence="2" id="KW-1003">Cell membrane</keyword>
<dbReference type="Proteomes" id="UP000321192">
    <property type="component" value="Unassembled WGS sequence"/>
</dbReference>
<dbReference type="Pfam" id="PF09924">
    <property type="entry name" value="LPG_synthase_C"/>
    <property type="match status" value="1"/>
</dbReference>
<feature type="transmembrane region" description="Helical" evidence="6">
    <location>
        <begin position="64"/>
        <end position="85"/>
    </location>
</feature>
<feature type="transmembrane region" description="Helical" evidence="6">
    <location>
        <begin position="216"/>
        <end position="238"/>
    </location>
</feature>
<dbReference type="GO" id="GO:0055091">
    <property type="term" value="P:phospholipid homeostasis"/>
    <property type="evidence" value="ECO:0007669"/>
    <property type="project" value="TreeGrafter"/>
</dbReference>
<feature type="transmembrane region" description="Helical" evidence="6">
    <location>
        <begin position="137"/>
        <end position="163"/>
    </location>
</feature>
<feature type="transmembrane region" description="Helical" evidence="6">
    <location>
        <begin position="97"/>
        <end position="117"/>
    </location>
</feature>
<evidence type="ECO:0000259" key="7">
    <source>
        <dbReference type="Pfam" id="PF09924"/>
    </source>
</evidence>
<feature type="transmembrane region" description="Helical" evidence="6">
    <location>
        <begin position="175"/>
        <end position="196"/>
    </location>
</feature>
<gene>
    <name evidence="8" type="primary">mprF</name>
    <name evidence="8" type="ORF">E6Q80_00515</name>
</gene>
<evidence type="ECO:0000256" key="6">
    <source>
        <dbReference type="SAM" id="Phobius"/>
    </source>
</evidence>
<dbReference type="PANTHER" id="PTHR34697:SF2">
    <property type="entry name" value="PHOSPHATIDYLGLYCEROL LYSYLTRANSFERASE"/>
    <property type="match status" value="1"/>
</dbReference>
<evidence type="ECO:0000256" key="1">
    <source>
        <dbReference type="ARBA" id="ARBA00004651"/>
    </source>
</evidence>
<feature type="transmembrane region" description="Helical" evidence="6">
    <location>
        <begin position="288"/>
        <end position="314"/>
    </location>
</feature>
<protein>
    <submittedName>
        <fullName evidence="8">Bifunctional lysylphosphatidylglycerol flippase/synthetase MprF</fullName>
    </submittedName>
</protein>
<name>A0A5C7T8L5_THASP</name>
<dbReference type="EMBL" id="SSFD01000010">
    <property type="protein sequence ID" value="TXH92353.1"/>
    <property type="molecule type" value="Genomic_DNA"/>
</dbReference>
<evidence type="ECO:0000256" key="3">
    <source>
        <dbReference type="ARBA" id="ARBA00022692"/>
    </source>
</evidence>
<dbReference type="RefSeq" id="WP_276656223.1">
    <property type="nucleotide sequence ID" value="NZ_SSFD01000010.1"/>
</dbReference>
<feature type="transmembrane region" description="Helical" evidence="6">
    <location>
        <begin position="379"/>
        <end position="398"/>
    </location>
</feature>
<dbReference type="GO" id="GO:0016755">
    <property type="term" value="F:aminoacyltransferase activity"/>
    <property type="evidence" value="ECO:0007669"/>
    <property type="project" value="TreeGrafter"/>
</dbReference>
<evidence type="ECO:0000256" key="4">
    <source>
        <dbReference type="ARBA" id="ARBA00022989"/>
    </source>
</evidence>
<dbReference type="InterPro" id="IPR051211">
    <property type="entry name" value="PG_lysyltransferase"/>
</dbReference>
<keyword evidence="5 6" id="KW-0472">Membrane</keyword>
<comment type="caution">
    <text evidence="8">The sequence shown here is derived from an EMBL/GenBank/DDBJ whole genome shotgun (WGS) entry which is preliminary data.</text>
</comment>
<evidence type="ECO:0000256" key="5">
    <source>
        <dbReference type="ARBA" id="ARBA00023136"/>
    </source>
</evidence>
<feature type="transmembrane region" description="Helical" evidence="6">
    <location>
        <begin position="503"/>
        <end position="521"/>
    </location>
</feature>
<feature type="transmembrane region" description="Helical" evidence="6">
    <location>
        <begin position="23"/>
        <end position="44"/>
    </location>
</feature>
<evidence type="ECO:0000313" key="8">
    <source>
        <dbReference type="EMBL" id="TXH92353.1"/>
    </source>
</evidence>